<dbReference type="PROSITE" id="PS50977">
    <property type="entry name" value="HTH_TETR_2"/>
    <property type="match status" value="1"/>
</dbReference>
<dbReference type="PANTHER" id="PTHR30055:SF234">
    <property type="entry name" value="HTH-TYPE TRANSCRIPTIONAL REGULATOR BETI"/>
    <property type="match status" value="1"/>
</dbReference>
<keyword evidence="2 4" id="KW-0238">DNA-binding</keyword>
<keyword evidence="7" id="KW-1185">Reference proteome</keyword>
<dbReference type="GO" id="GO:0000976">
    <property type="term" value="F:transcription cis-regulatory region binding"/>
    <property type="evidence" value="ECO:0007669"/>
    <property type="project" value="TreeGrafter"/>
</dbReference>
<evidence type="ECO:0000256" key="2">
    <source>
        <dbReference type="ARBA" id="ARBA00023125"/>
    </source>
</evidence>
<evidence type="ECO:0000313" key="7">
    <source>
        <dbReference type="Proteomes" id="UP000319769"/>
    </source>
</evidence>
<dbReference type="InterPro" id="IPR001647">
    <property type="entry name" value="HTH_TetR"/>
</dbReference>
<evidence type="ECO:0000256" key="1">
    <source>
        <dbReference type="ARBA" id="ARBA00023015"/>
    </source>
</evidence>
<dbReference type="Gene3D" id="1.10.357.10">
    <property type="entry name" value="Tetracycline Repressor, domain 2"/>
    <property type="match status" value="1"/>
</dbReference>
<keyword evidence="1" id="KW-0805">Transcription regulation</keyword>
<name>A0A5N0V2Q0_9PSEU</name>
<dbReference type="RefSeq" id="WP_144748061.1">
    <property type="nucleotide sequence ID" value="NZ_VMNW02000020.1"/>
</dbReference>
<keyword evidence="3" id="KW-0804">Transcription</keyword>
<dbReference type="EMBL" id="VMNW02000020">
    <property type="protein sequence ID" value="KAA9160709.1"/>
    <property type="molecule type" value="Genomic_DNA"/>
</dbReference>
<evidence type="ECO:0000256" key="3">
    <source>
        <dbReference type="ARBA" id="ARBA00023163"/>
    </source>
</evidence>
<accession>A0A5N0V2Q0</accession>
<dbReference type="GO" id="GO:0003700">
    <property type="term" value="F:DNA-binding transcription factor activity"/>
    <property type="evidence" value="ECO:0007669"/>
    <property type="project" value="TreeGrafter"/>
</dbReference>
<dbReference type="Proteomes" id="UP000319769">
    <property type="component" value="Unassembled WGS sequence"/>
</dbReference>
<dbReference type="PRINTS" id="PR00455">
    <property type="entry name" value="HTHTETR"/>
</dbReference>
<feature type="DNA-binding region" description="H-T-H motif" evidence="4">
    <location>
        <begin position="36"/>
        <end position="55"/>
    </location>
</feature>
<dbReference type="InterPro" id="IPR009057">
    <property type="entry name" value="Homeodomain-like_sf"/>
</dbReference>
<dbReference type="PANTHER" id="PTHR30055">
    <property type="entry name" value="HTH-TYPE TRANSCRIPTIONAL REGULATOR RUTR"/>
    <property type="match status" value="1"/>
</dbReference>
<dbReference type="OrthoDB" id="3786809at2"/>
<evidence type="ECO:0000259" key="5">
    <source>
        <dbReference type="PROSITE" id="PS50977"/>
    </source>
</evidence>
<protein>
    <submittedName>
        <fullName evidence="6">TetR/AcrR family transcriptional regulator</fullName>
    </submittedName>
</protein>
<comment type="caution">
    <text evidence="6">The sequence shown here is derived from an EMBL/GenBank/DDBJ whole genome shotgun (WGS) entry which is preliminary data.</text>
</comment>
<dbReference type="AlphaFoldDB" id="A0A5N0V2Q0"/>
<evidence type="ECO:0000256" key="4">
    <source>
        <dbReference type="PROSITE-ProRule" id="PRU00335"/>
    </source>
</evidence>
<dbReference type="InterPro" id="IPR050109">
    <property type="entry name" value="HTH-type_TetR-like_transc_reg"/>
</dbReference>
<organism evidence="6 7">
    <name type="scientific">Amycolatopsis acidicola</name>
    <dbReference type="NCBI Taxonomy" id="2596893"/>
    <lineage>
        <taxon>Bacteria</taxon>
        <taxon>Bacillati</taxon>
        <taxon>Actinomycetota</taxon>
        <taxon>Actinomycetes</taxon>
        <taxon>Pseudonocardiales</taxon>
        <taxon>Pseudonocardiaceae</taxon>
        <taxon>Amycolatopsis</taxon>
    </lineage>
</organism>
<dbReference type="Pfam" id="PF00440">
    <property type="entry name" value="TetR_N"/>
    <property type="match status" value="1"/>
</dbReference>
<evidence type="ECO:0000313" key="6">
    <source>
        <dbReference type="EMBL" id="KAA9160709.1"/>
    </source>
</evidence>
<feature type="domain" description="HTH tetR-type" evidence="5">
    <location>
        <begin position="13"/>
        <end position="73"/>
    </location>
</feature>
<proteinExistence type="predicted"/>
<gene>
    <name evidence="6" type="ORF">FPZ12_016300</name>
</gene>
<reference evidence="6" key="1">
    <citation type="submission" date="2019-09" db="EMBL/GenBank/DDBJ databases">
        <authorList>
            <person name="Teo W.F.A."/>
            <person name="Duangmal K."/>
        </authorList>
    </citation>
    <scope>NUCLEOTIDE SEQUENCE [LARGE SCALE GENOMIC DNA]</scope>
    <source>
        <strain evidence="6">K81G1</strain>
    </source>
</reference>
<dbReference type="SUPFAM" id="SSF46689">
    <property type="entry name" value="Homeodomain-like"/>
    <property type="match status" value="1"/>
</dbReference>
<sequence length="212" mass="23322">MAGPSTPRQARSKLTLERIVGTARELWTERGNDGFTLDEVSERSGVSIGSIYNRFAGKQDLVEHLHEQGVEAMVDDVRARMTAPGIAHDLPGRVDWLVRVVGSLLSDHAAVLRPSMVAALRNERIAAMGKRGHAVMVEHWAERLREVGDEIAAPDVEEAISWSFTVAYSVLARYLGLGSSAESAYEGDWDASLRQLTLTVVGYLSYQREESS</sequence>